<name>A0ABD3N4C8_9STRA</name>
<dbReference type="EMBL" id="JALLBG020000032">
    <property type="protein sequence ID" value="KAL3770989.1"/>
    <property type="molecule type" value="Genomic_DNA"/>
</dbReference>
<feature type="domain" description="Fibronectin type-III" evidence="3">
    <location>
        <begin position="5831"/>
        <end position="5952"/>
    </location>
</feature>
<comment type="caution">
    <text evidence="4">The sequence shown here is derived from an EMBL/GenBank/DDBJ whole genome shotgun (WGS) entry which is preliminary data.</text>
</comment>
<feature type="region of interest" description="Disordered" evidence="2">
    <location>
        <begin position="119"/>
        <end position="140"/>
    </location>
</feature>
<feature type="domain" description="Fibronectin type-III" evidence="3">
    <location>
        <begin position="5725"/>
        <end position="5825"/>
    </location>
</feature>
<gene>
    <name evidence="4" type="ORF">ACHAWU_008942</name>
</gene>
<dbReference type="PANTHER" id="PTHR13817">
    <property type="entry name" value="TITIN"/>
    <property type="match status" value="1"/>
</dbReference>
<evidence type="ECO:0000256" key="2">
    <source>
        <dbReference type="SAM" id="MobiDB-lite"/>
    </source>
</evidence>
<dbReference type="InterPro" id="IPR003961">
    <property type="entry name" value="FN3_dom"/>
</dbReference>
<feature type="region of interest" description="Disordered" evidence="2">
    <location>
        <begin position="3674"/>
        <end position="3694"/>
    </location>
</feature>
<dbReference type="InterPro" id="IPR050964">
    <property type="entry name" value="Striated_Muscle_Regulatory"/>
</dbReference>
<evidence type="ECO:0000259" key="3">
    <source>
        <dbReference type="PROSITE" id="PS50853"/>
    </source>
</evidence>
<sequence>AAEGSNPPPPPIQQHHDVAIQLNSSKDMNKGCIMNGAAAATAPANNAHAHDEVEVDTVGKLLLADAKLSPEDYNANVASSASQEDIMLHPPTTTMCTPTTIVTDNDSSNGWEHYDYDCSGHEDDGHEESSSGDKLDDGDDLEVNAQRHCLSVSRGDVADCEDEMPGHPQVILWKACMMDLQQRQTIVSALMMRNTPAKLMLNNVEPAVLVLGAVCFGDLRLQYLPPENDGGESITKYKIEWDASHNDPSIPLFAPSSHYYGTAEVVNEREEQEIIVSCQNACSGTFLLSWGGRVAKEPLEFDATPEEVEQVLSYLVKPFKHNSDDSSPVRVTRKANGFAFKWKVVFIGISGDLGLIQANGDLLVGSGVAVRVVEVARGLSDLHPGAYTNEVQTVSIRKWPGYGCETLAGNFVLSFDGKVTSSIDIDSSSEDFKETLESLDTIHTVNVKTDHHNSSGAGDCASRSWIVSLTHLVHENRQGAGDIGLLRLSSSSLSNPEVTQLDIFENVKGTNPRAFSIRGLQHGLTYYCRVSAYNSLGFGVFSSIVSASPKSQPSPPVDPIVSIPNEVDNADKLGTSLVVSWLAVTQENGGDPVTEYKLEWYSDLGDSEVQTLTTSANDGETEIQSITISADAQGIAGFFTLSFNGETTELIAHDAEADGEESIEAKLERLSTVGDVEVSREYSWVSVPAVEFDLIAASNVLSRSGGAFTGSLVQLFDAGDMIRVGGEVHIVSSVAATSLLTDNPYTGLSAAAVNIHKWSFGYMWLVTFASHIGKQPLLISSPADSWAGTNPVIAVSRVREGLQPLSGSMRLGFEGERTLPIPFDADAALMKHALESLSSIGEVDVTRYRNNNGHNYFITFVSELGDRELITVDDSQLMGPDARARVATLIDGTEPANYGSALTQHPTKRSLAAIMQYQIVRLRNGVPYFVRIRSCNSKGLGYASLASPSPMRPVKRPSPPTSVSMFPLSNTQIRISWHSPVYNGGLPVTKYVIQWDIQESFPSAWIQGFFHEKLVDENEYDGPDVIYCHTFTIDPISSDVTRYGRVMAFNGHQWSSASDVLSSKAAIGKPGPVHEFNAFHTSNVGIMMTWSHPVINDNESCEYAGDGGSSITHYLIEYDEEADFSSPATSVSVPFSSTELRVGGRDVLSGSSKTTLVAGGTYHARITPFNSVGPGITTDFPSLIGPLDYIDPGAPVVHTPFPISASSIQVEWDAPTFDGGSGIREFVVEYDVSSSFQTSPKNISIPTISEVKAFQVGSNKLDLNIHGIQATVAVTNEIQSIKTIVDGVDEVQEISTTCDDVTAEVQMIVTTAVDTNEEQILSLISDDIDEIQLVRLHGDGQAEVQSVQVSIPRVNEVQRFGIVISNINTLGDGVHSTACMGLNIGDPCPDIEHALTGSFTVSFDFDQCGSAVGGGVNYCQLALSEYEPSLGNIVCSPGLVVDPYLGGDHCVSDPVIHSFGSVEGDVGTLQSVLNELVDDNGVSFMTLPNNPGKQEAASVHRIGRIKTLGACTLDPIGSEPAICGGEYELLYEVTFDAVHSSGDVPPLTVVTSDFRIDTTTPSYTNVLCPSSYYVHGCEEPAGAALDSNHGSFYNGEAGSIAIEAIKGTQPTGMITLDYECESNTVILPDGCTMSVSVDGMSSSFDCAGFVANVAAGQSIRFSAGDGIDRYRKIVGVDSASEKVLFKSQAPVNGATYIDVEIGDYFSDWDENDGSSGVSSHCQAARIHTTLPIDVSTFNSAVSVLDWKGKIGALSVIDSSGVSISRSIVPDLSMDVGLIWDITFHTQPGHVHEMACSSVSGNNQCYVNTLQDSSVVGGHFRLQTRWPHEYVSETPELFQTDSIRWNSDAQTVKASLEAITDSNGDKVFGLVNVSRAPYVPSLHSRWSGGYLWTITFSSRGGNIPALTYDDSLLTGDNTALEVSDEDSGVSDTYQGTRNSATFGVDDPGQARDGNQISGAFFLSWSGNAYHYPVVTTNVFTVQTGGSQSDRYTALSADHFKSLFEEYVLLNSVNQVDVVRSDHPTQWMGFSYTIIFRHEDVGGNVPPLKFMSGSPLGGSNSFVNVDESVKGTELIGTFQLRFEGETTRPISYDAHPHDIQDALNALNSIAPSAVVVSGGESPIRSGQADGSSGLSTQVAGRIWYVTFASNIWQDPTVVHDDSFVPGNWVGPAASFSDTWSSGFSKSWGKNVGNVPLMSCLSSGLSTTNGALPDGGCSVSELIAGTDPLGGFFKICFDSASNPNNVMSVEADACTEFIAHNAVASADESGGDGSSVEEKLELLQNVGDIHVTRSNVNTRNGGYTWKIQFLHDVDGPCQQKDDILSLCNSPGNVPKLCDDGGATACDTSSLKGTCRNPEACKKLNVIDAYDKLSGVQLPGGNEKQAVFVKDSDYLGWEDGSVVDVPFVVKEYKLLLDGLSTGCIKHNALAEEVALSIQFVLDSGVGGSVRVDRSRSEHLAENGYVYFITFFDTGDIAPLSASFMDGACPNSFDVNQSVVITSVTDGSVHSETCEDCADGIVQRGRFTTFEVPGDGFNGELDWNAEAFFIKRHLEQSSNRVVDVTRTILDKYGAVEWKITFTNNDGSIPPGSGDILPITVVQNQDTSGRSADVVVHELIKGSAGLSGMFSLNYQSGGFRAFSFDESPQRMKRKLEEMSTIGSVFVTRNCYPSCSKGGWGGLAVAPGTLGGYEWKIYFLKNPGSNSGFTFPPGSGLIHPPVIDHTLLSGKDANVVMERISEGSGPLAGSFTLVINAEKTESIPYNADSSAIELAINELQSVGDVSVESETQMSHIIPGITASVLTDGTVALTNGGDLREHFAPGDMFRLSGSTNVDGADFVGSAALISLSPVLSNVQLEHRTHLHVGETIRIAGDNYIIMKNGVEVQQLTVHRIVGMDDSVFYQLRVKIQDEVETTQCLTFDASASDVESALNMLPILLSRGGVFVTRTDTSTGLVGDAHFYKVYFSGEQLVGDVDEMGGKTEHQRITLSSDSGYTTESPAFRLTIGDGSGKSWNSPCFAWGVPSLDIASIIDVDLFTSSSLVIDNVSQTGNRQYSIGSPSFIEGVIRVGDFVNPGKRCPGNVISINGDGKSFLIESSGCTSIPGDNLFVGNDVGIVDSFTDNGASASELTVITVFSSSGAIDSDEGLYKINVEFEGISRATSCLPYGVSALEVQHEVGSLFDYNRDGIIDASDKDHVTVSRKGDGSSAFGNGFSYEFLSKGSSSSIGPSAVLGSNAPRFSVIDVGADGGCVDYGVEDAFVTNLASTTDESNTISLGLDSVVSVTAGARLRASSSLLPSKVYTVDYTSDDGATLVLTENFDGDTTSGTTTLHLIRGGNPQFDVSVTRKGSDEYVYDIFFIGSHWTNSLEIALNSFDDGVCSLSGSDLTGGMNRDFSIKTMVDGGGTIIDPGTDRYVLNKVARRGLRGPYDLFVVPPIFVVPSDPSEIQRMLVMDDDNDDIWGSGQPSFKLSFNGEYTSCIPYDSSEVDIEEALNALSSICSGPEPCVTVSRSEDPAQAPNGYVYTLYFDSSSVARKDIGDPVIDGLQADTANLDCVPFDSLGGEKIVFHSTSQGRSSADFSATQMPVTGNPVGRWIGEAAANLGIYRVSGTFWLVRFDQSLGNVPLSIDSTELSSSSCASVTPQFFDGVNPDHAVLSGLSTGLTYFFRVYSRSNLGVSPPSDTVSSIPSDKPEKMRRVSSGHTFHRNEVQSLVIAATLREEIQAVRTSATAIPEVQEIKLEGTETSDMNAYFFSLRHPEIQVVKWYAGSPVTDGSFFLKLRFVDRINSHSSGSIVYKEMKTPCIDFDATADDVKRAMETDALENGLGVDSLRVIRSGNRSYSSGYGYKYHIHFIGSDVRGNMMELTSDLALTGLDSHGGNSCRAFVSDTNDASLNIWTENDSLALGTDTPRVEVIFDADVALVVGEYQLSVTHYGQQLMTECIPWDCTAEHMKSVLENLENVDSVRVDRTGDGEISDTGGRIHIDSVFFTYAGGSSFSASPSDDVSNLLSEGDTIKLSAQSDFSTFYKIISLEDGIVVLDKPFVGDISIPSYVTHYFGFRYIIYFDGNAMHMGESDSTGYLPLLESNFVLVNHKSCKPLQAYHDNVLLDVSEIPGGSASVRAVSKYNGGHTLPGAPMTSSSVKISNSLTSSLPMTISKAQVTQSLVTSENGLTFTVSYGSDDGDLPLVICNQSPLMTSLVACDSSTVTDGNEIRGTFYLESSAPIIHDASPLEMGTALGDVIGVGHVEVSRSQPDGQRGYTWLITFSEDLGDFDLLSASSSLLGSGATISVTEVVKGNELGGSFTLQFGSETTEMIPYDVDVDTLRSKLESLDGIGRVHVDTDSIVDSERGRSFSITFLDAEYGDVPLLVPDSTELSGFGAVITVAEVVKGSFSSKNALFLSFDMPRSCSNSDVGRAYCGDPISEVIIEFSQSTDFIGLTSSYHYFPDYSTQIIRISFTGGFPTQSLSGYFNVAYDGYLSAPIDAGASAISVRKSLEELPGIVTAGVERGYASQVVDGSCVNVVVGSSTVRCSTSCMPCSFGSKGIKANQLIRLGDEWHRVSSSYDGVQESFAIATLTDVSMEALYLGSINLDEHELYVWTGGYEWTVQLHRVIGEVKPLTTPSHHMLPREAAIEISTVNCNECVVVDNLMPDTQYFFRARAKNNRGWSEFSDIRYGTPRAIPSAPTNVRVNVISGGCLEVEFDPPVYGDPLTSFVVQWDYDQLFTHSLNGLLSSCASLRYGSCVLGVGSPPNKHEICGLLESEEYFVRVAARNSVRTQPIYPSGYPTENTNWSGVVIAVPTNQVPVPPLSLKTTVLGYDGIQISFDWPKRDGGKDISEFIVFYDTVKDFSTANQTRIASSIPQKIPNNSNMFVFDFSPTTPPLKAGSTYFIKMSAVNDIGAGTASDVASVTPSGPPSPPRAAILTTLQYSDLPVTEATISWIPPDSSGGYSIDGYYVEWWSDDKLPEVQIVRLRYSSILSQSTFTLSFSPSPTVKKVTSNLPWNASADLVRRELLNLGWDEDDDLTLITDLKVTRSPIANGYQWAITFGDNPNRDFNDGDQVSLVGNVFENGDVGSPTITVSTYQDGRRSGGCDEVQYLQILGTGILSGHYRLKVSGSQWTNFIPVHATAAYITNALEQLSTVSAIEVIQNDLVDQSLVGTDGDLVHHYEIHFLSKHGNVDAIVVDAKYVASTSKDARVAVFDGSNALDSLHTKESAATPGELPAHYGTSGNLDPTVDTYTITGLITGMEYSVVVSARNYLHGVSKHITPVPPSITPPLQAPGVPQSVGLEVNRGYSDSLVVNFDAPASNGGTDILFYRVELDPTPSFDSPIVQDFECPASNRQTEWEIETSTSEGVINGGSFRLELEVDGFTSYTAEIPHDAVSLSSEEIGIYEELLPNFSTSDSNTIATVPPINIEGVLFPGDRLRFSGQTARYKYFAVESVSGTVATLSEAYIGEFGVQMSTTRHYGGRGSPHSSRIHCQFDEDLCPIDSETKSGSLQSKLEDLHLAIRSGVFVDRDGPSHQNGFLWRVTFMDDAYPQGRDYTLRVYSNSLTTFHNQGSANVAVRLLSSGKTFTSCTGPLIMPSLGGLVKGLHYYGRVSARNSVGYSLPGSAPESMAPIVIPGAPTGVTLDVISATELRVIFASPPDNGGDTITEYLIEWSETSDFQDSLSSRLVYLAGGSPFFKNIEGLITGTRYYVRVMARNSQGYGISQMSTPASLNPHQRPSPPTNVKLGITSDTMLTIGWDPPLSNGGDSISKYRIEWDTKPTFASSSYLPNKGYVDVAASVKSKTIQLLSNQKSYSVRVFAMNTAGFSLPQVSTPTLANPSLQVPGKPHSLQAVPGQSPGTINVSWQRPMIPAHSIPCFGDGPIVSSCPTPYGGSIPASDGGDDITEYELEYNERSDFLGNDGGRRIYIGVSAVLNHMYSGRMYHIRILARNSIGSGKYSNPVSAQAQ</sequence>
<dbReference type="PANTHER" id="PTHR13817:SF73">
    <property type="entry name" value="FIBRONECTIN TYPE-III DOMAIN-CONTAINING PROTEIN"/>
    <property type="match status" value="1"/>
</dbReference>
<feature type="domain" description="Fibronectin type-III" evidence="3">
    <location>
        <begin position="4802"/>
        <end position="4911"/>
    </location>
</feature>
<feature type="domain" description="Fibronectin type-III" evidence="3">
    <location>
        <begin position="5622"/>
        <end position="5722"/>
    </location>
</feature>
<feature type="domain" description="Fibronectin type-III" evidence="3">
    <location>
        <begin position="959"/>
        <end position="1068"/>
    </location>
</feature>
<dbReference type="Gene3D" id="2.60.40.10">
    <property type="entry name" value="Immunoglobulins"/>
    <property type="match status" value="9"/>
</dbReference>
<reference evidence="4 5" key="1">
    <citation type="submission" date="2024-10" db="EMBL/GenBank/DDBJ databases">
        <title>Updated reference genomes for cyclostephanoid diatoms.</title>
        <authorList>
            <person name="Roberts W.R."/>
            <person name="Alverson A.J."/>
        </authorList>
    </citation>
    <scope>NUCLEOTIDE SEQUENCE [LARGE SCALE GENOMIC DNA]</scope>
    <source>
        <strain evidence="4 5">AJA232-27</strain>
    </source>
</reference>
<feature type="domain" description="Fibronectin type-III" evidence="3">
    <location>
        <begin position="3593"/>
        <end position="3686"/>
    </location>
</feature>
<protein>
    <recommendedName>
        <fullName evidence="3">Fibronectin type-III domain-containing protein</fullName>
    </recommendedName>
</protein>
<dbReference type="CDD" id="cd00063">
    <property type="entry name" value="FN3"/>
    <property type="match status" value="9"/>
</dbReference>
<accession>A0ABD3N4C8</accession>
<evidence type="ECO:0000313" key="4">
    <source>
        <dbReference type="EMBL" id="KAL3770989.1"/>
    </source>
</evidence>
<dbReference type="SUPFAM" id="SSF49265">
    <property type="entry name" value="Fibronectin type III"/>
    <property type="match status" value="10"/>
</dbReference>
<organism evidence="4 5">
    <name type="scientific">Discostella pseudostelligera</name>
    <dbReference type="NCBI Taxonomy" id="259834"/>
    <lineage>
        <taxon>Eukaryota</taxon>
        <taxon>Sar</taxon>
        <taxon>Stramenopiles</taxon>
        <taxon>Ochrophyta</taxon>
        <taxon>Bacillariophyta</taxon>
        <taxon>Coscinodiscophyceae</taxon>
        <taxon>Thalassiosirophycidae</taxon>
        <taxon>Stephanodiscales</taxon>
        <taxon>Stephanodiscaceae</taxon>
        <taxon>Discostella</taxon>
    </lineage>
</organism>
<dbReference type="InterPro" id="IPR013783">
    <property type="entry name" value="Ig-like_fold"/>
</dbReference>
<dbReference type="InterPro" id="IPR036116">
    <property type="entry name" value="FN3_sf"/>
</dbReference>
<feature type="non-terminal residue" evidence="4">
    <location>
        <position position="1"/>
    </location>
</feature>
<dbReference type="SMART" id="SM00060">
    <property type="entry name" value="FN3"/>
    <property type="match status" value="13"/>
</dbReference>
<dbReference type="Pfam" id="PF00041">
    <property type="entry name" value="fn3"/>
    <property type="match status" value="3"/>
</dbReference>
<keyword evidence="1" id="KW-0677">Repeat</keyword>
<feature type="compositionally biased region" description="Basic and acidic residues" evidence="2">
    <location>
        <begin position="119"/>
        <end position="135"/>
    </location>
</feature>
<evidence type="ECO:0000313" key="5">
    <source>
        <dbReference type="Proteomes" id="UP001530293"/>
    </source>
</evidence>
<dbReference type="Proteomes" id="UP001530293">
    <property type="component" value="Unassembled WGS sequence"/>
</dbReference>
<dbReference type="PROSITE" id="PS50853">
    <property type="entry name" value="FN3"/>
    <property type="match status" value="6"/>
</dbReference>
<proteinExistence type="predicted"/>
<evidence type="ECO:0000256" key="1">
    <source>
        <dbReference type="ARBA" id="ARBA00022737"/>
    </source>
</evidence>
<keyword evidence="5" id="KW-1185">Reference proteome</keyword>